<name>A0A382GWL4_9ZZZZ</name>
<proteinExistence type="predicted"/>
<dbReference type="EMBL" id="UINC01057795">
    <property type="protein sequence ID" value="SVB79349.1"/>
    <property type="molecule type" value="Genomic_DNA"/>
</dbReference>
<accession>A0A382GWL4</accession>
<sequence length="223" mass="25851">MSIDFLDELSNVLRKSAESKIYADLMAFSFWCRKGNINKLKREQRDRNQRLGRGLAFHIAPSNVPLNFGYSFIFGLLSGNSNIIKIPSKEFPQAEFLYKTINDLLKRKKYRSLCDNTAFVRYDKNNDITEYFSSICDARVIWGGDSTIKNVRQYQTPVRCIDIAFADRYSLCIINADILLEQNSSELINIIERFYNDTFIMDQNACSSPHLIVWLGKKKQKAK</sequence>
<dbReference type="GO" id="GO:0003995">
    <property type="term" value="F:acyl-CoA dehydrogenase activity"/>
    <property type="evidence" value="ECO:0007669"/>
    <property type="project" value="InterPro"/>
</dbReference>
<keyword evidence="1" id="KW-0521">NADP</keyword>
<feature type="non-terminal residue" evidence="2">
    <location>
        <position position="223"/>
    </location>
</feature>
<evidence type="ECO:0008006" key="3">
    <source>
        <dbReference type="Google" id="ProtNLM"/>
    </source>
</evidence>
<dbReference type="InterPro" id="IPR008670">
    <property type="entry name" value="CoA_reduct_LuxC"/>
</dbReference>
<gene>
    <name evidence="2" type="ORF">METZ01_LOCUS232203</name>
</gene>
<dbReference type="GO" id="GO:0008218">
    <property type="term" value="P:bioluminescence"/>
    <property type="evidence" value="ECO:0007669"/>
    <property type="project" value="InterPro"/>
</dbReference>
<evidence type="ECO:0000256" key="1">
    <source>
        <dbReference type="ARBA" id="ARBA00022857"/>
    </source>
</evidence>
<organism evidence="2">
    <name type="scientific">marine metagenome</name>
    <dbReference type="NCBI Taxonomy" id="408172"/>
    <lineage>
        <taxon>unclassified sequences</taxon>
        <taxon>metagenomes</taxon>
        <taxon>ecological metagenomes</taxon>
    </lineage>
</organism>
<dbReference type="Pfam" id="PF05893">
    <property type="entry name" value="LuxC"/>
    <property type="match status" value="1"/>
</dbReference>
<dbReference type="AlphaFoldDB" id="A0A382GWL4"/>
<evidence type="ECO:0000313" key="2">
    <source>
        <dbReference type="EMBL" id="SVB79349.1"/>
    </source>
</evidence>
<reference evidence="2" key="1">
    <citation type="submission" date="2018-05" db="EMBL/GenBank/DDBJ databases">
        <authorList>
            <person name="Lanie J.A."/>
            <person name="Ng W.-L."/>
            <person name="Kazmierczak K.M."/>
            <person name="Andrzejewski T.M."/>
            <person name="Davidsen T.M."/>
            <person name="Wayne K.J."/>
            <person name="Tettelin H."/>
            <person name="Glass J.I."/>
            <person name="Rusch D."/>
            <person name="Podicherti R."/>
            <person name="Tsui H.-C.T."/>
            <person name="Winkler M.E."/>
        </authorList>
    </citation>
    <scope>NUCLEOTIDE SEQUENCE</scope>
</reference>
<protein>
    <recommendedName>
        <fullName evidence="3">Acyl-CoA reductase</fullName>
    </recommendedName>
</protein>